<protein>
    <submittedName>
        <fullName evidence="2">Uncharacterized protein</fullName>
    </submittedName>
</protein>
<dbReference type="EMBL" id="AP027732">
    <property type="protein sequence ID" value="BDZ50307.1"/>
    <property type="molecule type" value="Genomic_DNA"/>
</dbReference>
<name>A0ABN6XZ38_9MICO</name>
<gene>
    <name evidence="2" type="ORF">GCM10025867_25480</name>
</gene>
<evidence type="ECO:0000313" key="2">
    <source>
        <dbReference type="EMBL" id="BDZ50307.1"/>
    </source>
</evidence>
<keyword evidence="3" id="KW-1185">Reference proteome</keyword>
<keyword evidence="1" id="KW-0472">Membrane</keyword>
<organism evidence="2 3">
    <name type="scientific">Frondihabitans sucicola</name>
    <dbReference type="NCBI Taxonomy" id="1268041"/>
    <lineage>
        <taxon>Bacteria</taxon>
        <taxon>Bacillati</taxon>
        <taxon>Actinomycetota</taxon>
        <taxon>Actinomycetes</taxon>
        <taxon>Micrococcales</taxon>
        <taxon>Microbacteriaceae</taxon>
        <taxon>Frondihabitans</taxon>
    </lineage>
</organism>
<dbReference type="Proteomes" id="UP001321486">
    <property type="component" value="Chromosome"/>
</dbReference>
<evidence type="ECO:0000313" key="3">
    <source>
        <dbReference type="Proteomes" id="UP001321486"/>
    </source>
</evidence>
<proteinExistence type="predicted"/>
<keyword evidence="1" id="KW-1133">Transmembrane helix</keyword>
<keyword evidence="1" id="KW-0812">Transmembrane</keyword>
<sequence length="166" mass="17296">MVRGVQTTLAVASDSEGGWLSRSGRLKYLNDILNHLDLRDGSVLVVVTFFDCCPVASGAPATRGVEECVSVSAGSRGADSLLLVDSMLGVLVIVWMTGVPLTIPFLLETTPVDSSPGGGVEFEGGPGCAPVAILVAVAITILFYRLDRRGVRSATREPQLASHVAG</sequence>
<reference evidence="3" key="1">
    <citation type="journal article" date="2019" name="Int. J. Syst. Evol. Microbiol.">
        <title>The Global Catalogue of Microorganisms (GCM) 10K type strain sequencing project: providing services to taxonomists for standard genome sequencing and annotation.</title>
        <authorList>
            <consortium name="The Broad Institute Genomics Platform"/>
            <consortium name="The Broad Institute Genome Sequencing Center for Infectious Disease"/>
            <person name="Wu L."/>
            <person name="Ma J."/>
        </authorList>
    </citation>
    <scope>NUCLEOTIDE SEQUENCE [LARGE SCALE GENOMIC DNA]</scope>
    <source>
        <strain evidence="3">NBRC 108728</strain>
    </source>
</reference>
<feature type="transmembrane region" description="Helical" evidence="1">
    <location>
        <begin position="127"/>
        <end position="146"/>
    </location>
</feature>
<evidence type="ECO:0000256" key="1">
    <source>
        <dbReference type="SAM" id="Phobius"/>
    </source>
</evidence>
<feature type="transmembrane region" description="Helical" evidence="1">
    <location>
        <begin position="82"/>
        <end position="107"/>
    </location>
</feature>
<accession>A0ABN6XZ38</accession>